<sequence>MAVKFNDAALKEFEEIATHYPDRRATLLPALWLASREFGWVSEETMEYLAGLVGVPFARVYEVATFYTMYQRTKPGKFHLQVCQTLSCHLRGADEIKQFIEEKLGLQPGACTPDGMFSYQRVECLGSCHTAPVVQINDDYHENLDVPKFEALLQDLKKKG</sequence>
<evidence type="ECO:0000256" key="7">
    <source>
        <dbReference type="PIRSR" id="PIRSR000216-1"/>
    </source>
</evidence>
<dbReference type="InterPro" id="IPR002023">
    <property type="entry name" value="NuoE-like"/>
</dbReference>
<dbReference type="GO" id="GO:0003954">
    <property type="term" value="F:NADH dehydrogenase activity"/>
    <property type="evidence" value="ECO:0007669"/>
    <property type="project" value="TreeGrafter"/>
</dbReference>
<dbReference type="GO" id="GO:0051537">
    <property type="term" value="F:2 iron, 2 sulfur cluster binding"/>
    <property type="evidence" value="ECO:0007669"/>
    <property type="project" value="UniProtKB-KW"/>
</dbReference>
<keyword evidence="2 7" id="KW-0001">2Fe-2S</keyword>
<dbReference type="InterPro" id="IPR036249">
    <property type="entry name" value="Thioredoxin-like_sf"/>
</dbReference>
<dbReference type="InterPro" id="IPR042128">
    <property type="entry name" value="NuoE_dom"/>
</dbReference>
<evidence type="ECO:0000313" key="9">
    <source>
        <dbReference type="Proteomes" id="UP000460298"/>
    </source>
</evidence>
<evidence type="ECO:0000256" key="4">
    <source>
        <dbReference type="ARBA" id="ARBA00023004"/>
    </source>
</evidence>
<dbReference type="InterPro" id="IPR041921">
    <property type="entry name" value="NuoE_N"/>
</dbReference>
<evidence type="ECO:0000256" key="2">
    <source>
        <dbReference type="ARBA" id="ARBA00022714"/>
    </source>
</evidence>
<keyword evidence="4 7" id="KW-0408">Iron</keyword>
<dbReference type="OrthoDB" id="9807941at2"/>
<dbReference type="Gene3D" id="3.40.30.10">
    <property type="entry name" value="Glutaredoxin"/>
    <property type="match status" value="1"/>
</dbReference>
<comment type="caution">
    <text evidence="8">The sequence shown here is derived from an EMBL/GenBank/DDBJ whole genome shotgun (WGS) entry which is preliminary data.</text>
</comment>
<dbReference type="SUPFAM" id="SSF52833">
    <property type="entry name" value="Thioredoxin-like"/>
    <property type="match status" value="1"/>
</dbReference>
<evidence type="ECO:0000256" key="3">
    <source>
        <dbReference type="ARBA" id="ARBA00022723"/>
    </source>
</evidence>
<organism evidence="8 9">
    <name type="scientific">Leptonema illini</name>
    <dbReference type="NCBI Taxonomy" id="183"/>
    <lineage>
        <taxon>Bacteria</taxon>
        <taxon>Pseudomonadati</taxon>
        <taxon>Spirochaetota</taxon>
        <taxon>Spirochaetia</taxon>
        <taxon>Leptospirales</taxon>
        <taxon>Leptospiraceae</taxon>
        <taxon>Leptonema</taxon>
    </lineage>
</organism>
<dbReference type="PANTHER" id="PTHR10371">
    <property type="entry name" value="NADH DEHYDROGENASE UBIQUINONE FLAVOPROTEIN 2, MITOCHONDRIAL"/>
    <property type="match status" value="1"/>
</dbReference>
<dbReference type="AlphaFoldDB" id="A0A833GZ28"/>
<dbReference type="NCBIfam" id="TIGR01958">
    <property type="entry name" value="nuoE_fam"/>
    <property type="match status" value="1"/>
</dbReference>
<evidence type="ECO:0000256" key="1">
    <source>
        <dbReference type="ARBA" id="ARBA00010643"/>
    </source>
</evidence>
<accession>A0A833GZ28</accession>
<gene>
    <name evidence="8" type="ORF">F9K24_16415</name>
</gene>
<dbReference type="GO" id="GO:0046872">
    <property type="term" value="F:metal ion binding"/>
    <property type="evidence" value="ECO:0007669"/>
    <property type="project" value="UniProtKB-KW"/>
</dbReference>
<evidence type="ECO:0000256" key="6">
    <source>
        <dbReference type="ARBA" id="ARBA00034078"/>
    </source>
</evidence>
<dbReference type="RefSeq" id="WP_002769586.1">
    <property type="nucleotide sequence ID" value="NZ_JQDG01000001.1"/>
</dbReference>
<keyword evidence="3 7" id="KW-0479">Metal-binding</keyword>
<dbReference type="PANTHER" id="PTHR10371:SF3">
    <property type="entry name" value="NADH DEHYDROGENASE [UBIQUINONE] FLAVOPROTEIN 2, MITOCHONDRIAL"/>
    <property type="match status" value="1"/>
</dbReference>
<dbReference type="PIRSF" id="PIRSF000216">
    <property type="entry name" value="NADH_DH_24kDa"/>
    <property type="match status" value="1"/>
</dbReference>
<comment type="cofactor">
    <cofactor evidence="7">
        <name>[2Fe-2S] cluster</name>
        <dbReference type="ChEBI" id="CHEBI:190135"/>
    </cofactor>
    <text evidence="7">Binds 1 [2Fe-2S] cluster.</text>
</comment>
<comment type="cofactor">
    <cofactor evidence="6">
        <name>[2Fe-2S] cluster</name>
        <dbReference type="ChEBI" id="CHEBI:190135"/>
    </cofactor>
</comment>
<dbReference type="PROSITE" id="PS01099">
    <property type="entry name" value="COMPLEX1_24K"/>
    <property type="match status" value="1"/>
</dbReference>
<dbReference type="EMBL" id="WBUI01000019">
    <property type="protein sequence ID" value="KAB2930624.1"/>
    <property type="molecule type" value="Genomic_DNA"/>
</dbReference>
<dbReference type="Gene3D" id="1.10.10.1590">
    <property type="entry name" value="NADH-quinone oxidoreductase subunit E"/>
    <property type="match status" value="1"/>
</dbReference>
<feature type="binding site" evidence="7">
    <location>
        <position position="124"/>
    </location>
    <ligand>
        <name>[2Fe-2S] cluster</name>
        <dbReference type="ChEBI" id="CHEBI:190135"/>
    </ligand>
</feature>
<keyword evidence="5 7" id="KW-0411">Iron-sulfur</keyword>
<evidence type="ECO:0000313" key="8">
    <source>
        <dbReference type="EMBL" id="KAB2930624.1"/>
    </source>
</evidence>
<comment type="similarity">
    <text evidence="1">Belongs to the complex I 24 kDa subunit family.</text>
</comment>
<dbReference type="Pfam" id="PF01257">
    <property type="entry name" value="2Fe-2S_thioredx"/>
    <property type="match status" value="1"/>
</dbReference>
<evidence type="ECO:0000256" key="5">
    <source>
        <dbReference type="ARBA" id="ARBA00023014"/>
    </source>
</evidence>
<feature type="binding site" evidence="7">
    <location>
        <position position="83"/>
    </location>
    <ligand>
        <name>[2Fe-2S] cluster</name>
        <dbReference type="ChEBI" id="CHEBI:190135"/>
    </ligand>
</feature>
<dbReference type="CDD" id="cd03064">
    <property type="entry name" value="TRX_Fd_NuoE"/>
    <property type="match status" value="1"/>
</dbReference>
<feature type="binding site" evidence="7">
    <location>
        <position position="128"/>
    </location>
    <ligand>
        <name>[2Fe-2S] cluster</name>
        <dbReference type="ChEBI" id="CHEBI:190135"/>
    </ligand>
</feature>
<reference evidence="8 9" key="1">
    <citation type="submission" date="2019-10" db="EMBL/GenBank/DDBJ databases">
        <title>Extracellular Electron Transfer in a Candidatus Methanoperedens spp. Enrichment Culture.</title>
        <authorList>
            <person name="Berger S."/>
            <person name="Rangel Shaw D."/>
            <person name="Berben T."/>
            <person name="In 'T Zandt M."/>
            <person name="Frank J."/>
            <person name="Reimann J."/>
            <person name="Jetten M.S.M."/>
            <person name="Welte C.U."/>
        </authorList>
    </citation>
    <scope>NUCLEOTIDE SEQUENCE [LARGE SCALE GENOMIC DNA]</scope>
    <source>
        <strain evidence="8">SB12</strain>
    </source>
</reference>
<proteinExistence type="inferred from homology"/>
<dbReference type="Proteomes" id="UP000460298">
    <property type="component" value="Unassembled WGS sequence"/>
</dbReference>
<dbReference type="FunFam" id="1.10.10.1590:FF:000001">
    <property type="entry name" value="NADH-quinone oxidoreductase subunit E"/>
    <property type="match status" value="1"/>
</dbReference>
<protein>
    <submittedName>
        <fullName evidence="8">NAD(P)H-dependent oxidoreductase subunit E</fullName>
    </submittedName>
</protein>
<name>A0A833GZ28_9LEPT</name>
<feature type="binding site" evidence="7">
    <location>
        <position position="88"/>
    </location>
    <ligand>
        <name>[2Fe-2S] cluster</name>
        <dbReference type="ChEBI" id="CHEBI:190135"/>
    </ligand>
</feature>